<comment type="cofactor">
    <cofactor evidence="9">
        <name>Mg(2+)</name>
        <dbReference type="ChEBI" id="CHEBI:18420"/>
    </cofactor>
    <cofactor evidence="9">
        <name>Mn(2+)</name>
        <dbReference type="ChEBI" id="CHEBI:29035"/>
    </cofactor>
</comment>
<keyword evidence="8 9" id="KW-0464">Manganese</keyword>
<evidence type="ECO:0000256" key="9">
    <source>
        <dbReference type="HAMAP-Rule" id="MF_01470"/>
    </source>
</evidence>
<evidence type="ECO:0000313" key="11">
    <source>
        <dbReference type="Proteomes" id="UP000000438"/>
    </source>
</evidence>
<keyword evidence="3 9" id="KW-0255">Endonuclease</keyword>
<proteinExistence type="inferred from homology"/>
<comment type="subunit">
    <text evidence="9">Homodimer, forms a heterotetramer with a Cas2 homodimer.</text>
</comment>
<dbReference type="Proteomes" id="UP000000438">
    <property type="component" value="Chromosome"/>
</dbReference>
<dbReference type="RefSeq" id="WP_011176804.1">
    <property type="nucleotide sequence ID" value="NC_005877.1"/>
</dbReference>
<dbReference type="NCBIfam" id="TIGR03641">
    <property type="entry name" value="cas1_HMARI"/>
    <property type="match status" value="1"/>
</dbReference>
<keyword evidence="2 9" id="KW-0479">Metal-binding</keyword>
<evidence type="ECO:0000256" key="2">
    <source>
        <dbReference type="ARBA" id="ARBA00022723"/>
    </source>
</evidence>
<dbReference type="NCBIfam" id="TIGR00287">
    <property type="entry name" value="cas1"/>
    <property type="match status" value="1"/>
</dbReference>
<sequence length="318" mass="37374">MQTYYIISSGTLNREMDSLRFSNSNENKIIPLENIESIIISGNVSITKPAISILSKKNIPVFFMSMYDNYISSLIPEDYLLSGKVIMNQAIKAYNIDERIKIARIFVYAAARNMAIVLKRGNMGKIKIPYKEIMESKSINELMSYEGNFRNNFLNIVDQYLPNNYKIIKRSRRPPRNKMNALISYLNMLLYSITESQIFLTHLNPAISFLHEPFERRNSLSLDVSEIFKPLICDRLAIKMVKLKIIKDSDFLEENGVFLNENGRKKVVKMFDDKMQETVYSSSLKRYVSYKYLIRLELYKIEKYILEEKRYKPYISKR</sequence>
<dbReference type="HAMAP" id="MF_01470">
    <property type="entry name" value="Cas1"/>
    <property type="match status" value="1"/>
</dbReference>
<dbReference type="GeneID" id="2844990"/>
<dbReference type="GO" id="GO:0046872">
    <property type="term" value="F:metal ion binding"/>
    <property type="evidence" value="ECO:0007669"/>
    <property type="project" value="UniProtKB-UniRule"/>
</dbReference>
<keyword evidence="10" id="KW-0548">Nucleotidyltransferase</keyword>
<dbReference type="Gene3D" id="3.100.10.20">
    <property type="entry name" value="CRISPR-associated endonuclease Cas1, N-terminal domain"/>
    <property type="match status" value="1"/>
</dbReference>
<comment type="function">
    <text evidence="9">CRISPR (clustered regularly interspaced short palindromic repeat), is an adaptive immune system that provides protection against mobile genetic elements (viruses, transposable elements and conjugative plasmids). CRISPR clusters contain spacers, sequences complementary to antecedent mobile elements, and target invading nucleic acids. CRISPR clusters are transcribed and processed into CRISPR RNA (crRNA). Acts as a dsDNA endonuclease. Involved in the integration of spacer DNA into the CRISPR cassette.</text>
</comment>
<evidence type="ECO:0000256" key="3">
    <source>
        <dbReference type="ARBA" id="ARBA00022759"/>
    </source>
</evidence>
<keyword evidence="1 9" id="KW-0540">Nuclease</keyword>
<dbReference type="EC" id="3.1.-.-" evidence="9"/>
<dbReference type="InterPro" id="IPR002729">
    <property type="entry name" value="CRISPR-assoc_Cas1"/>
</dbReference>
<keyword evidence="7 9" id="KW-0238">DNA-binding</keyword>
<dbReference type="Gene3D" id="1.20.120.920">
    <property type="entry name" value="CRISPR-associated endonuclease Cas1, C-terminal domain"/>
    <property type="match status" value="1"/>
</dbReference>
<dbReference type="GO" id="GO:0051607">
    <property type="term" value="P:defense response to virus"/>
    <property type="evidence" value="ECO:0007669"/>
    <property type="project" value="UniProtKB-UniRule"/>
</dbReference>
<dbReference type="GO" id="GO:0043571">
    <property type="term" value="P:maintenance of CRISPR repeat elements"/>
    <property type="evidence" value="ECO:0007669"/>
    <property type="project" value="UniProtKB-UniRule"/>
</dbReference>
<evidence type="ECO:0000256" key="4">
    <source>
        <dbReference type="ARBA" id="ARBA00022801"/>
    </source>
</evidence>
<evidence type="ECO:0000256" key="8">
    <source>
        <dbReference type="ARBA" id="ARBA00023211"/>
    </source>
</evidence>
<evidence type="ECO:0000256" key="5">
    <source>
        <dbReference type="ARBA" id="ARBA00022842"/>
    </source>
</evidence>
<dbReference type="CDD" id="cd09722">
    <property type="entry name" value="Cas1_I-B"/>
    <property type="match status" value="1"/>
</dbReference>
<dbReference type="GO" id="GO:0016779">
    <property type="term" value="F:nucleotidyltransferase activity"/>
    <property type="evidence" value="ECO:0007669"/>
    <property type="project" value="UniProtKB-KW"/>
</dbReference>
<dbReference type="GO" id="GO:0004520">
    <property type="term" value="F:DNA endonuclease activity"/>
    <property type="evidence" value="ECO:0007669"/>
    <property type="project" value="InterPro"/>
</dbReference>
<gene>
    <name evidence="9" type="primary">cas1</name>
    <name evidence="10" type="ordered locus">PTO0003</name>
</gene>
<keyword evidence="10" id="KW-0808">Transferase</keyword>
<feature type="binding site" evidence="9">
    <location>
        <position position="146"/>
    </location>
    <ligand>
        <name>Mn(2+)</name>
        <dbReference type="ChEBI" id="CHEBI:29035"/>
    </ligand>
</feature>
<dbReference type="EMBL" id="AE017261">
    <property type="protein sequence ID" value="AAT42588.1"/>
    <property type="molecule type" value="Genomic_DNA"/>
</dbReference>
<dbReference type="PATRIC" id="fig|263820.9.peg.2"/>
<evidence type="ECO:0000313" key="10">
    <source>
        <dbReference type="EMBL" id="AAT42588.1"/>
    </source>
</evidence>
<dbReference type="PaxDb" id="263820-PTO0003"/>
<evidence type="ECO:0000256" key="7">
    <source>
        <dbReference type="ARBA" id="ARBA00023125"/>
    </source>
</evidence>
<comment type="similarity">
    <text evidence="9">Belongs to the CRISPR-associated endonuclease Cas1 family.</text>
</comment>
<dbReference type="InterPro" id="IPR042211">
    <property type="entry name" value="CRISPR-assoc_Cas1_N"/>
</dbReference>
<dbReference type="GO" id="GO:0016787">
    <property type="term" value="F:hydrolase activity"/>
    <property type="evidence" value="ECO:0007669"/>
    <property type="project" value="UniProtKB-KW"/>
</dbReference>
<feature type="binding site" evidence="9">
    <location>
        <position position="211"/>
    </location>
    <ligand>
        <name>Mn(2+)</name>
        <dbReference type="ChEBI" id="CHEBI:29035"/>
    </ligand>
</feature>
<dbReference type="HOGENOM" id="CLU_052779_2_0_2"/>
<keyword evidence="5 9" id="KW-0460">Magnesium</keyword>
<dbReference type="GO" id="GO:0003677">
    <property type="term" value="F:DNA binding"/>
    <property type="evidence" value="ECO:0007669"/>
    <property type="project" value="UniProtKB-KW"/>
</dbReference>
<keyword evidence="4 9" id="KW-0378">Hydrolase</keyword>
<dbReference type="InterPro" id="IPR019858">
    <property type="entry name" value="CRISPR-assoc_Cas1_HMARI/TNEAP"/>
</dbReference>
<dbReference type="PANTHER" id="PTHR43219">
    <property type="entry name" value="CRISPR-ASSOCIATED ENDONUCLEASE CAS1"/>
    <property type="match status" value="1"/>
</dbReference>
<feature type="binding site" evidence="9">
    <location>
        <position position="226"/>
    </location>
    <ligand>
        <name>Mn(2+)</name>
        <dbReference type="ChEBI" id="CHEBI:29035"/>
    </ligand>
</feature>
<dbReference type="STRING" id="263820.PTO0003"/>
<evidence type="ECO:0000256" key="6">
    <source>
        <dbReference type="ARBA" id="ARBA00023118"/>
    </source>
</evidence>
<dbReference type="OrthoDB" id="2216at2157"/>
<dbReference type="eggNOG" id="arCOG01452">
    <property type="taxonomic scope" value="Archaea"/>
</dbReference>
<dbReference type="PANTHER" id="PTHR43219:SF2">
    <property type="entry name" value="CRISPR-ASSOCIATED ENDONUCLEASE CAS1"/>
    <property type="match status" value="1"/>
</dbReference>
<organism evidence="10 11">
    <name type="scientific">Picrophilus torridus (strain ATCC 700027 / DSM 9790 / JCM 10055 / NBRC 100828 / KAW 2/3)</name>
    <dbReference type="NCBI Taxonomy" id="1122961"/>
    <lineage>
        <taxon>Archaea</taxon>
        <taxon>Methanobacteriati</taxon>
        <taxon>Thermoplasmatota</taxon>
        <taxon>Thermoplasmata</taxon>
        <taxon>Thermoplasmatales</taxon>
        <taxon>Picrophilaceae</taxon>
        <taxon>Picrophilus</taxon>
    </lineage>
</organism>
<dbReference type="KEGG" id="pto:PTO0003"/>
<dbReference type="InParanoid" id="Q6L363"/>
<dbReference type="InterPro" id="IPR042206">
    <property type="entry name" value="CRISPR-assoc_Cas1_C"/>
</dbReference>
<dbReference type="Pfam" id="PF01867">
    <property type="entry name" value="Cas_Cas1"/>
    <property type="match status" value="1"/>
</dbReference>
<dbReference type="AlphaFoldDB" id="Q6L363"/>
<reference evidence="10 11" key="1">
    <citation type="journal article" date="2004" name="Proc. Natl. Acad. Sci. U.S.A.">
        <title>Genome sequence of Picrophilus torridus and its implications for life around pH 0.</title>
        <authorList>
            <person name="Futterer O."/>
            <person name="Angelov A."/>
            <person name="Liesegang H."/>
            <person name="Gottschalk G."/>
            <person name="Schleper C."/>
            <person name="Schepers B."/>
            <person name="Dock C."/>
            <person name="Antranikian G."/>
            <person name="Liebl W."/>
        </authorList>
    </citation>
    <scope>NUCLEOTIDE SEQUENCE [LARGE SCALE GENOMIC DNA]</scope>
    <source>
        <strain evidence="11">ATCC 700027 / DSM 9790 / JCM 10055 / NBRC 100828</strain>
    </source>
</reference>
<name>Q6L363_PICTO</name>
<keyword evidence="6 9" id="KW-0051">Antiviral defense</keyword>
<evidence type="ECO:0000256" key="1">
    <source>
        <dbReference type="ARBA" id="ARBA00022722"/>
    </source>
</evidence>
<protein>
    <recommendedName>
        <fullName evidence="9">CRISPR-associated endonuclease Cas1</fullName>
        <ecNumber evidence="9">3.1.-.-</ecNumber>
    </recommendedName>
</protein>
<accession>Q6L363</accession>